<name>A0A0K2CNQ6_9CAUD</name>
<evidence type="ECO:0000313" key="2">
    <source>
        <dbReference type="Proteomes" id="UP000202966"/>
    </source>
</evidence>
<dbReference type="EMBL" id="KT151956">
    <property type="protein sequence ID" value="ALA07406.1"/>
    <property type="molecule type" value="Genomic_DNA"/>
</dbReference>
<sequence>MMRIKRKYNCIFEKKGTQDLIFVHYEDLSGFLHYEHANDPTKQIYTMTSMELLNDGYEKI</sequence>
<evidence type="ECO:0008006" key="3">
    <source>
        <dbReference type="Google" id="ProtNLM"/>
    </source>
</evidence>
<protein>
    <recommendedName>
        <fullName evidence="3">Phage protein</fullName>
    </recommendedName>
</protein>
<dbReference type="OrthoDB" id="23159at10239"/>
<keyword evidence="2" id="KW-1185">Reference proteome</keyword>
<dbReference type="KEGG" id="vg:26641432"/>
<evidence type="ECO:0000313" key="1">
    <source>
        <dbReference type="EMBL" id="ALA07406.1"/>
    </source>
</evidence>
<reference evidence="1 2" key="1">
    <citation type="journal article" date="2015" name="Genome Announc.">
        <title>Genome Sequences of Five Additional Brevibacillus laterosporus Bacteriophages.</title>
        <authorList>
            <person name="Merrill B.D."/>
            <person name="Berg J.A."/>
            <person name="Graves K.A."/>
            <person name="Ward A.T."/>
            <person name="Hilton J.A."/>
            <person name="Wake B.N."/>
            <person name="Grose J.H."/>
            <person name="Breakwell D.P."/>
            <person name="Burnett S.H."/>
        </authorList>
    </citation>
    <scope>NUCLEOTIDE SEQUENCE [LARGE SCALE GENOMIC DNA]</scope>
</reference>
<dbReference type="RefSeq" id="YP_009215107.1">
    <property type="nucleotide sequence ID" value="NC_028969.1"/>
</dbReference>
<organism evidence="1 2">
    <name type="scientific">Brevibacillus phage Osiris</name>
    <dbReference type="NCBI Taxonomy" id="1691955"/>
    <lineage>
        <taxon>Viruses</taxon>
        <taxon>Duplodnaviria</taxon>
        <taxon>Heunggongvirae</taxon>
        <taxon>Uroviricota</taxon>
        <taxon>Caudoviricetes</taxon>
        <taxon>Jimmervirus</taxon>
        <taxon>Jimmervirus osiris</taxon>
    </lineage>
</organism>
<proteinExistence type="predicted"/>
<dbReference type="Proteomes" id="UP000202966">
    <property type="component" value="Segment"/>
</dbReference>
<gene>
    <name evidence="1" type="ORF">OSIRIS_93</name>
</gene>
<dbReference type="GeneID" id="26641432"/>
<accession>A0A0K2CNQ6</accession>